<dbReference type="Gene3D" id="1.10.287.1490">
    <property type="match status" value="1"/>
</dbReference>
<feature type="coiled-coil region" evidence="1">
    <location>
        <begin position="147"/>
        <end position="237"/>
    </location>
</feature>
<protein>
    <submittedName>
        <fullName evidence="3">CAP-Gly domain-containing linker protein 1-like</fullName>
    </submittedName>
</protein>
<evidence type="ECO:0000313" key="4">
    <source>
        <dbReference type="Proteomes" id="UP001500889"/>
    </source>
</evidence>
<evidence type="ECO:0000256" key="1">
    <source>
        <dbReference type="SAM" id="Coils"/>
    </source>
</evidence>
<feature type="compositionally biased region" description="Polar residues" evidence="2">
    <location>
        <begin position="1"/>
        <end position="10"/>
    </location>
</feature>
<feature type="coiled-coil region" evidence="1">
    <location>
        <begin position="87"/>
        <end position="121"/>
    </location>
</feature>
<name>A0AAU9FHX8_DROMD</name>
<proteinExistence type="predicted"/>
<feature type="region of interest" description="Disordered" evidence="2">
    <location>
        <begin position="385"/>
        <end position="408"/>
    </location>
</feature>
<feature type="compositionally biased region" description="Polar residues" evidence="2">
    <location>
        <begin position="563"/>
        <end position="580"/>
    </location>
</feature>
<organism evidence="3 4">
    <name type="scientific">Drosophila madeirensis</name>
    <name type="common">Fruit fly</name>
    <dbReference type="NCBI Taxonomy" id="30013"/>
    <lineage>
        <taxon>Eukaryota</taxon>
        <taxon>Metazoa</taxon>
        <taxon>Ecdysozoa</taxon>
        <taxon>Arthropoda</taxon>
        <taxon>Hexapoda</taxon>
        <taxon>Insecta</taxon>
        <taxon>Pterygota</taxon>
        <taxon>Neoptera</taxon>
        <taxon>Endopterygota</taxon>
        <taxon>Diptera</taxon>
        <taxon>Brachycera</taxon>
        <taxon>Muscomorpha</taxon>
        <taxon>Ephydroidea</taxon>
        <taxon>Drosophilidae</taxon>
        <taxon>Drosophila</taxon>
        <taxon>Sophophora</taxon>
    </lineage>
</organism>
<dbReference type="Proteomes" id="UP001500889">
    <property type="component" value="Chromosome U"/>
</dbReference>
<dbReference type="PANTHER" id="PTHR23159">
    <property type="entry name" value="CENTROSOMAL PROTEIN 2"/>
    <property type="match status" value="1"/>
</dbReference>
<dbReference type="EMBL" id="AP029264">
    <property type="protein sequence ID" value="BFF95353.1"/>
    <property type="molecule type" value="Genomic_DNA"/>
</dbReference>
<dbReference type="PANTHER" id="PTHR23159:SF31">
    <property type="entry name" value="CENTROSOME-ASSOCIATED PROTEIN CEP250 ISOFORM X1"/>
    <property type="match status" value="1"/>
</dbReference>
<evidence type="ECO:0000256" key="2">
    <source>
        <dbReference type="SAM" id="MobiDB-lite"/>
    </source>
</evidence>
<keyword evidence="4" id="KW-1185">Reference proteome</keyword>
<evidence type="ECO:0000313" key="3">
    <source>
        <dbReference type="EMBL" id="BFF95353.1"/>
    </source>
</evidence>
<feature type="region of interest" description="Disordered" evidence="2">
    <location>
        <begin position="1"/>
        <end position="41"/>
    </location>
</feature>
<sequence length="661" mass="75771">MPSKNKTLAKNKSPEPVLPKQSYNSSTVSGSVDIDSDDATGSHQSRLLQSFLKGHSKAVENVKRNNMEIAKKMHKHTKVTLETKAENDHLKVQLNSAELELKELQKALEGVKDNNKQLNEKYITVLQKYTHCEKHYDEEQSKIKTTTNQLKAEIKAKQSRIDELQGELKTVQEKCLEMSAQVVAAAQTQEQQRAELQEMHSQLLESAKEKTEATNAMQNMEQQLSAQKQLHENCELKITESTLHISRIENQLIDLEQRCCELQQYNNTIKNELELHRNQIESAKAENEEKDRKINILRDSLNQAENSNHVLVQEAEDAAARLATEKTNLDQVLKQEKNQLEATISRLKYELEQQNLAYGDMATRNEQEVNDIHVMLSDLQDRLNESEQRCREQELAKKQQDSEHQMTTRSLQHLLKAANEQLSEQSKQNQALVSQQRDEVENQKETIKTLQANLELHESKINAQQQQIQRLEAERDTLEDKVQQLLAKREEIARELATTKSKFEQEIELHKDTQKKKMASLQMELSNKKDEIAELERIKDGIIAELKFKMNRIGSVFEQPVGSVQSVRPEPTTQTRNPESVQAVESPPAPSRKRFAVAQRIEAISDSSDFLSESELAPLPPKVKPQNKRGYATNAKRARLIQIQKENNDIFDKLKEGDLNA</sequence>
<feature type="region of interest" description="Disordered" evidence="2">
    <location>
        <begin position="610"/>
        <end position="632"/>
    </location>
</feature>
<gene>
    <name evidence="3" type="ORF">DMAD_12773</name>
</gene>
<feature type="compositionally biased region" description="Polar residues" evidence="2">
    <location>
        <begin position="21"/>
        <end position="30"/>
    </location>
</feature>
<keyword evidence="1" id="KW-0175">Coiled coil</keyword>
<feature type="region of interest" description="Disordered" evidence="2">
    <location>
        <begin position="563"/>
        <end position="592"/>
    </location>
</feature>
<accession>A0AAU9FHX8</accession>
<feature type="compositionally biased region" description="Basic and acidic residues" evidence="2">
    <location>
        <begin position="385"/>
        <end position="406"/>
    </location>
</feature>
<dbReference type="AlphaFoldDB" id="A0AAU9FHX8"/>
<reference evidence="3 4" key="1">
    <citation type="submission" date="2024-02" db="EMBL/GenBank/DDBJ databases">
        <title>A chromosome-level genome assembly of Drosophila madeirensis, a fruit fly species endemic to Madeira island.</title>
        <authorList>
            <person name="Tomihara K."/>
            <person name="Llopart A."/>
            <person name="Yamamoto D."/>
        </authorList>
    </citation>
    <scope>NUCLEOTIDE SEQUENCE [LARGE SCALE GENOMIC DNA]</scope>
    <source>
        <strain evidence="3 4">RF1</strain>
    </source>
</reference>